<dbReference type="Pfam" id="PF03253">
    <property type="entry name" value="UT"/>
    <property type="match status" value="1"/>
</dbReference>
<evidence type="ECO:0000256" key="2">
    <source>
        <dbReference type="ARBA" id="ARBA00005914"/>
    </source>
</evidence>
<feature type="transmembrane region" description="Helical" evidence="7">
    <location>
        <begin position="285"/>
        <end position="305"/>
    </location>
</feature>
<dbReference type="PANTHER" id="PTHR10464:SF4">
    <property type="entry name" value="UREA TRANSPORTER"/>
    <property type="match status" value="1"/>
</dbReference>
<keyword evidence="9" id="KW-1185">Reference proteome</keyword>
<evidence type="ECO:0000256" key="4">
    <source>
        <dbReference type="ARBA" id="ARBA00022692"/>
    </source>
</evidence>
<evidence type="ECO:0000256" key="3">
    <source>
        <dbReference type="ARBA" id="ARBA00022475"/>
    </source>
</evidence>
<comment type="similarity">
    <text evidence="2">Belongs to the urea transporter family.</text>
</comment>
<dbReference type="RefSeq" id="WP_354499373.1">
    <property type="nucleotide sequence ID" value="NZ_JBEPLV010000004.1"/>
</dbReference>
<gene>
    <name evidence="8" type="ORF">ABID47_004056</name>
</gene>
<feature type="transmembrane region" description="Helical" evidence="7">
    <location>
        <begin position="128"/>
        <end position="148"/>
    </location>
</feature>
<dbReference type="InterPro" id="IPR004937">
    <property type="entry name" value="Urea_transporter"/>
</dbReference>
<dbReference type="Gene3D" id="1.10.3430.10">
    <property type="entry name" value="Ammonium transporter AmtB like domains"/>
    <property type="match status" value="1"/>
</dbReference>
<feature type="transmembrane region" description="Helical" evidence="7">
    <location>
        <begin position="262"/>
        <end position="279"/>
    </location>
</feature>
<evidence type="ECO:0000313" key="9">
    <source>
        <dbReference type="Proteomes" id="UP001549098"/>
    </source>
</evidence>
<sequence>MMLKIERYLFGAWRLPAFAEAVLKGISQVILVENTVSGLLILIAILISSVRVGLIALLSACIATLIGWWGGADRDAVKQGLLGYNSVLAGISLSLYLGGSDRWVIALAGAAAAALLTAAMMHAMRGSGLPVLTLPFIVVTWFLLMASYRLSLFRLSPDLAPQDLSHWTLHPEGAIHLFRSLVDGVGQVYFQDGIWPCLLIWVAVLWGNWRLGIYAAIGSIAGWLTALGLGAEISLMNLGLYGYNAVLTILAVGAVFDAKSRWALLTGLIAAAVTVPVTAGIDTWILPYGLPALTLPFVLSTWLFLAARKVLPNL</sequence>
<comment type="caution">
    <text evidence="8">The sequence shown here is derived from an EMBL/GenBank/DDBJ whole genome shotgun (WGS) entry which is preliminary data.</text>
</comment>
<keyword evidence="4 7" id="KW-0812">Transmembrane</keyword>
<name>A0ABV2F6P6_9BACL</name>
<evidence type="ECO:0000256" key="6">
    <source>
        <dbReference type="ARBA" id="ARBA00023136"/>
    </source>
</evidence>
<evidence type="ECO:0000256" key="1">
    <source>
        <dbReference type="ARBA" id="ARBA00004651"/>
    </source>
</evidence>
<evidence type="ECO:0000256" key="5">
    <source>
        <dbReference type="ARBA" id="ARBA00022989"/>
    </source>
</evidence>
<evidence type="ECO:0000256" key="7">
    <source>
        <dbReference type="SAM" id="Phobius"/>
    </source>
</evidence>
<feature type="transmembrane region" description="Helical" evidence="7">
    <location>
        <begin position="38"/>
        <end position="69"/>
    </location>
</feature>
<reference evidence="8 9" key="1">
    <citation type="submission" date="2024-06" db="EMBL/GenBank/DDBJ databases">
        <title>Genomic Encyclopedia of Type Strains, Phase IV (KMG-IV): sequencing the most valuable type-strain genomes for metagenomic binning, comparative biology and taxonomic classification.</title>
        <authorList>
            <person name="Goeker M."/>
        </authorList>
    </citation>
    <scope>NUCLEOTIDE SEQUENCE [LARGE SCALE GENOMIC DNA]</scope>
    <source>
        <strain evidence="8 9">DSM 17253</strain>
    </source>
</reference>
<feature type="transmembrane region" description="Helical" evidence="7">
    <location>
        <begin position="81"/>
        <end position="97"/>
    </location>
</feature>
<accession>A0ABV2F6P6</accession>
<feature type="transmembrane region" description="Helical" evidence="7">
    <location>
        <begin position="103"/>
        <end position="121"/>
    </location>
</feature>
<dbReference type="PIRSF" id="PIRSF016502">
    <property type="entry name" value="Urea_transporter"/>
    <property type="match status" value="1"/>
</dbReference>
<dbReference type="InterPro" id="IPR029020">
    <property type="entry name" value="Ammonium/urea_transptr"/>
</dbReference>
<dbReference type="PANTHER" id="PTHR10464">
    <property type="entry name" value="UREA TRANSPORTER"/>
    <property type="match status" value="1"/>
</dbReference>
<dbReference type="Proteomes" id="UP001549098">
    <property type="component" value="Unassembled WGS sequence"/>
</dbReference>
<comment type="subcellular location">
    <subcellularLocation>
        <location evidence="1">Cell membrane</location>
        <topology evidence="1">Multi-pass membrane protein</topology>
    </subcellularLocation>
</comment>
<keyword evidence="3" id="KW-1003">Cell membrane</keyword>
<organism evidence="8 9">
    <name type="scientific">Paenibacillus favisporus</name>
    <dbReference type="NCBI Taxonomy" id="221028"/>
    <lineage>
        <taxon>Bacteria</taxon>
        <taxon>Bacillati</taxon>
        <taxon>Bacillota</taxon>
        <taxon>Bacilli</taxon>
        <taxon>Bacillales</taxon>
        <taxon>Paenibacillaceae</taxon>
        <taxon>Paenibacillus</taxon>
    </lineage>
</organism>
<protein>
    <submittedName>
        <fullName evidence="8">Urea transporter</fullName>
    </submittedName>
</protein>
<keyword evidence="5 7" id="KW-1133">Transmembrane helix</keyword>
<keyword evidence="6 7" id="KW-0472">Membrane</keyword>
<feature type="transmembrane region" description="Helical" evidence="7">
    <location>
        <begin position="235"/>
        <end position="255"/>
    </location>
</feature>
<evidence type="ECO:0000313" key="8">
    <source>
        <dbReference type="EMBL" id="MET3547440.1"/>
    </source>
</evidence>
<dbReference type="EMBL" id="JBEPLV010000004">
    <property type="protein sequence ID" value="MET3547440.1"/>
    <property type="molecule type" value="Genomic_DNA"/>
</dbReference>
<proteinExistence type="inferred from homology"/>